<organism evidence="3 4">
    <name type="scientific">Heterodermia speciosa</name>
    <dbReference type="NCBI Taxonomy" id="116794"/>
    <lineage>
        <taxon>Eukaryota</taxon>
        <taxon>Fungi</taxon>
        <taxon>Dikarya</taxon>
        <taxon>Ascomycota</taxon>
        <taxon>Pezizomycotina</taxon>
        <taxon>Lecanoromycetes</taxon>
        <taxon>OSLEUM clade</taxon>
        <taxon>Lecanoromycetidae</taxon>
        <taxon>Caliciales</taxon>
        <taxon>Physciaceae</taxon>
        <taxon>Heterodermia</taxon>
    </lineage>
</organism>
<gene>
    <name evidence="3" type="ORF">HETSPECPRED_007342</name>
</gene>
<evidence type="ECO:0000313" key="3">
    <source>
        <dbReference type="EMBL" id="CAF9929320.1"/>
    </source>
</evidence>
<protein>
    <recommendedName>
        <fullName evidence="2">DUF7730 domain-containing protein</fullName>
    </recommendedName>
</protein>
<dbReference type="AlphaFoldDB" id="A0A8H3IQ69"/>
<name>A0A8H3IQ69_9LECA</name>
<dbReference type="Pfam" id="PF24864">
    <property type="entry name" value="DUF7730"/>
    <property type="match status" value="1"/>
</dbReference>
<comment type="caution">
    <text evidence="3">The sequence shown here is derived from an EMBL/GenBank/DDBJ whole genome shotgun (WGS) entry which is preliminary data.</text>
</comment>
<keyword evidence="4" id="KW-1185">Reference proteome</keyword>
<sequence>MSSLLGKLPFRRSNQSSSTSSEPEPKLKQIYAPRPLPSKRKRTLTLPLPSSPVSRFGRPKQYTSSQRNCAFLRKLPYDIRRIIYDEILCGNIFHIIRMRRRLRHLRCSTEDGEPRDLRSTCWGILKVDERPIREFYNDRRTDGGILPLLRTCRLIYTEVITILYANNTFDLNGLETALLLSYTLLPQRLNSITSLRLTWAFFQSFLRPAASRNPTRKALFPGDEVTWKACWKVIAGMKSLRDIRVWLAMSPALEMPKRVEREMLAPLADVGRKRVFKVRVSWSLREEEELDEVESVRADDETVYEVIRQEDQDWGAGALRLQNR</sequence>
<feature type="domain" description="DUF7730" evidence="2">
    <location>
        <begin position="65"/>
        <end position="284"/>
    </location>
</feature>
<accession>A0A8H3IQ69</accession>
<evidence type="ECO:0000313" key="4">
    <source>
        <dbReference type="Proteomes" id="UP000664521"/>
    </source>
</evidence>
<feature type="region of interest" description="Disordered" evidence="1">
    <location>
        <begin position="1"/>
        <end position="61"/>
    </location>
</feature>
<evidence type="ECO:0000256" key="1">
    <source>
        <dbReference type="SAM" id="MobiDB-lite"/>
    </source>
</evidence>
<dbReference type="PANTHER" id="PTHR38790">
    <property type="entry name" value="2EXR DOMAIN-CONTAINING PROTEIN-RELATED"/>
    <property type="match status" value="1"/>
</dbReference>
<dbReference type="Proteomes" id="UP000664521">
    <property type="component" value="Unassembled WGS sequence"/>
</dbReference>
<reference evidence="3" key="1">
    <citation type="submission" date="2021-03" db="EMBL/GenBank/DDBJ databases">
        <authorList>
            <person name="Tagirdzhanova G."/>
        </authorList>
    </citation>
    <scope>NUCLEOTIDE SEQUENCE</scope>
</reference>
<dbReference type="InterPro" id="IPR056632">
    <property type="entry name" value="DUF7730"/>
</dbReference>
<dbReference type="OrthoDB" id="4757095at2759"/>
<dbReference type="EMBL" id="CAJPDS010000051">
    <property type="protein sequence ID" value="CAF9929320.1"/>
    <property type="molecule type" value="Genomic_DNA"/>
</dbReference>
<proteinExistence type="predicted"/>
<evidence type="ECO:0000259" key="2">
    <source>
        <dbReference type="Pfam" id="PF24864"/>
    </source>
</evidence>